<evidence type="ECO:0000313" key="3">
    <source>
        <dbReference type="Proteomes" id="UP001057291"/>
    </source>
</evidence>
<protein>
    <recommendedName>
        <fullName evidence="4">YD repeat-containing protein</fullName>
    </recommendedName>
</protein>
<feature type="region of interest" description="Disordered" evidence="1">
    <location>
        <begin position="1"/>
        <end position="24"/>
    </location>
</feature>
<name>A0AAV4LDR6_9BACL</name>
<reference evidence="2" key="1">
    <citation type="journal article" date="2023" name="Int. J. Syst. Evol. Microbiol.">
        <title>Collibacillus ludicampi gen. nov., sp. nov., a new soil bacterium of the family Alicyclobacillaceae.</title>
        <authorList>
            <person name="Jojima T."/>
            <person name="Ioku Y."/>
            <person name="Fukuta Y."/>
            <person name="Shirasaka N."/>
            <person name="Matsumura Y."/>
            <person name="Mori M."/>
        </authorList>
    </citation>
    <scope>NUCLEOTIDE SEQUENCE</scope>
    <source>
        <strain evidence="2">TP075</strain>
    </source>
</reference>
<evidence type="ECO:0008006" key="4">
    <source>
        <dbReference type="Google" id="ProtNLM"/>
    </source>
</evidence>
<dbReference type="Gene3D" id="2.180.10.10">
    <property type="entry name" value="RHS repeat-associated core"/>
    <property type="match status" value="1"/>
</dbReference>
<organism evidence="2 3">
    <name type="scientific">Collibacillus ludicampi</name>
    <dbReference type="NCBI Taxonomy" id="2771369"/>
    <lineage>
        <taxon>Bacteria</taxon>
        <taxon>Bacillati</taxon>
        <taxon>Bacillota</taxon>
        <taxon>Bacilli</taxon>
        <taxon>Bacillales</taxon>
        <taxon>Alicyclobacillaceae</taxon>
        <taxon>Collibacillus</taxon>
    </lineage>
</organism>
<dbReference type="Proteomes" id="UP001057291">
    <property type="component" value="Unassembled WGS sequence"/>
</dbReference>
<dbReference type="AlphaFoldDB" id="A0AAV4LDR6"/>
<dbReference type="EMBL" id="BOQE01000001">
    <property type="protein sequence ID" value="GIM45970.1"/>
    <property type="molecule type" value="Genomic_DNA"/>
</dbReference>
<sequence length="178" mass="19081">MQYTQNYNLKKPDPNDTYDKQHDNDNMDIIDAQLHANAQSASNALAVANAAVPQSTVGQPGGVASLDQSGKVPVNQLPVANIASLGSKNTDVDFFTAVIQRADTRGNTFTYDTVTGNLLQVLERDPATNTTIKTINYTYDSSGNLTQMQEIVGGKTITTTYSYDPTTGNLTGTGRSVQ</sequence>
<evidence type="ECO:0000313" key="2">
    <source>
        <dbReference type="EMBL" id="GIM45970.1"/>
    </source>
</evidence>
<comment type="caution">
    <text evidence="2">The sequence shown here is derived from an EMBL/GenBank/DDBJ whole genome shotgun (WGS) entry which is preliminary data.</text>
</comment>
<proteinExistence type="predicted"/>
<evidence type="ECO:0000256" key="1">
    <source>
        <dbReference type="SAM" id="MobiDB-lite"/>
    </source>
</evidence>
<gene>
    <name evidence="2" type="ORF">DNHGIG_15190</name>
</gene>
<keyword evidence="3" id="KW-1185">Reference proteome</keyword>
<accession>A0AAV4LDR6</accession>
<feature type="compositionally biased region" description="Basic and acidic residues" evidence="1">
    <location>
        <begin position="10"/>
        <end position="24"/>
    </location>
</feature>
<dbReference type="RefSeq" id="WP_282199128.1">
    <property type="nucleotide sequence ID" value="NZ_BOQE01000001.1"/>
</dbReference>